<protein>
    <recommendedName>
        <fullName evidence="2">Thiamine-binding protein domain-containing protein</fullName>
    </recommendedName>
</protein>
<keyword evidence="4" id="KW-1185">Reference proteome</keyword>
<evidence type="ECO:0000256" key="1">
    <source>
        <dbReference type="ARBA" id="ARBA00010272"/>
    </source>
</evidence>
<evidence type="ECO:0000313" key="3">
    <source>
        <dbReference type="EMBL" id="ADY00615.1"/>
    </source>
</evidence>
<dbReference type="Gene3D" id="3.30.70.930">
    <property type="match status" value="1"/>
</dbReference>
<dbReference type="InterPro" id="IPR029756">
    <property type="entry name" value="MTH1187/YkoF-like"/>
</dbReference>
<evidence type="ECO:0000313" key="4">
    <source>
        <dbReference type="Proteomes" id="UP000007485"/>
    </source>
</evidence>
<dbReference type="PANTHER" id="PTHR33777">
    <property type="entry name" value="UPF0045 PROTEIN ECM15"/>
    <property type="match status" value="1"/>
</dbReference>
<feature type="domain" description="Thiamine-binding protein" evidence="2">
    <location>
        <begin position="17"/>
        <end position="108"/>
    </location>
</feature>
<dbReference type="KEGG" id="vmo:VMUT_0402"/>
<evidence type="ECO:0000259" key="2">
    <source>
        <dbReference type="Pfam" id="PF01910"/>
    </source>
</evidence>
<dbReference type="PANTHER" id="PTHR33777:SF1">
    <property type="entry name" value="UPF0045 PROTEIN ECM15"/>
    <property type="match status" value="1"/>
</dbReference>
<accession>F0QU75</accession>
<comment type="similarity">
    <text evidence="1">Belongs to the UPF0045 family.</text>
</comment>
<dbReference type="SUPFAM" id="SSF89957">
    <property type="entry name" value="MTH1187/YkoF-like"/>
    <property type="match status" value="1"/>
</dbReference>
<gene>
    <name evidence="3" type="ordered locus">VMUT_0402</name>
</gene>
<reference evidence="3 4" key="1">
    <citation type="journal article" date="2011" name="J. Bacteriol.">
        <title>Complete genome sequence of 'Vulcanisaeta moutnovskia' strain 768-28, a novel member of the hyperthermophilic crenarchaeal genus vulcanisaeta.</title>
        <authorList>
            <person name="Gumerov V.M."/>
            <person name="Mardanov A.V."/>
            <person name="Beletsky A.V."/>
            <person name="Prokofeva M.I."/>
            <person name="Bonch-Osmolovskaya E.A."/>
            <person name="Ravin N.V."/>
            <person name="Skryabin K.G."/>
        </authorList>
    </citation>
    <scope>NUCLEOTIDE SEQUENCE [LARGE SCALE GENOMIC DNA]</scope>
    <source>
        <strain evidence="3 4">768-28</strain>
    </source>
</reference>
<name>F0QU75_VULM7</name>
<dbReference type="EMBL" id="CP002529">
    <property type="protein sequence ID" value="ADY00615.1"/>
    <property type="molecule type" value="Genomic_DNA"/>
</dbReference>
<dbReference type="eggNOG" id="arCOG04373">
    <property type="taxonomic scope" value="Archaea"/>
</dbReference>
<organism evidence="3 4">
    <name type="scientific">Vulcanisaeta moutnovskia (strain 768-28)</name>
    <dbReference type="NCBI Taxonomy" id="985053"/>
    <lineage>
        <taxon>Archaea</taxon>
        <taxon>Thermoproteota</taxon>
        <taxon>Thermoprotei</taxon>
        <taxon>Thermoproteales</taxon>
        <taxon>Thermoproteaceae</taxon>
        <taxon>Vulcanisaeta</taxon>
    </lineage>
</organism>
<dbReference type="Pfam" id="PF01910">
    <property type="entry name" value="Thiamine_BP"/>
    <property type="match status" value="1"/>
</dbReference>
<dbReference type="AlphaFoldDB" id="F0QU75"/>
<dbReference type="GO" id="GO:0005829">
    <property type="term" value="C:cytosol"/>
    <property type="evidence" value="ECO:0007669"/>
    <property type="project" value="TreeGrafter"/>
</dbReference>
<dbReference type="NCBIfam" id="TIGR00106">
    <property type="entry name" value="MTH1187 family thiamine-binding protein"/>
    <property type="match status" value="1"/>
</dbReference>
<sequence>MLNKGLGLLVYLMAVIVEIAVDPIGTSSTSVGDLIRVAIDVIRRSGYRIEIGPMGTSVELPSVEALGKLLQDIHDALYSAGVKRIVTTVRIDDRRDKQITMEYKVRRVS</sequence>
<dbReference type="GeneID" id="10288054"/>
<dbReference type="Proteomes" id="UP000007485">
    <property type="component" value="Chromosome"/>
</dbReference>
<dbReference type="HOGENOM" id="CLU_137479_3_2_2"/>
<dbReference type="RefSeq" id="WP_013603778.1">
    <property type="nucleotide sequence ID" value="NC_015151.1"/>
</dbReference>
<dbReference type="InterPro" id="IPR002767">
    <property type="entry name" value="Thiamine_BP"/>
</dbReference>
<dbReference type="InterPro" id="IPR051614">
    <property type="entry name" value="UPF0045_domain"/>
</dbReference>
<proteinExistence type="inferred from homology"/>
<dbReference type="STRING" id="985053.VMUT_0402"/>